<dbReference type="AlphaFoldDB" id="A0A0N0NLG0"/>
<name>A0A0N0NLG0_9EURO</name>
<dbReference type="GeneID" id="28736463"/>
<dbReference type="RefSeq" id="XP_017999091.1">
    <property type="nucleotide sequence ID" value="XM_018144583.1"/>
</dbReference>
<gene>
    <name evidence="2" type="ORF">AB675_4444</name>
</gene>
<keyword evidence="3" id="KW-1185">Reference proteome</keyword>
<proteinExistence type="predicted"/>
<organism evidence="2 3">
    <name type="scientific">Cyphellophora attinorum</name>
    <dbReference type="NCBI Taxonomy" id="1664694"/>
    <lineage>
        <taxon>Eukaryota</taxon>
        <taxon>Fungi</taxon>
        <taxon>Dikarya</taxon>
        <taxon>Ascomycota</taxon>
        <taxon>Pezizomycotina</taxon>
        <taxon>Eurotiomycetes</taxon>
        <taxon>Chaetothyriomycetidae</taxon>
        <taxon>Chaetothyriales</taxon>
        <taxon>Cyphellophoraceae</taxon>
        <taxon>Cyphellophora</taxon>
    </lineage>
</organism>
<comment type="caution">
    <text evidence="2">The sequence shown here is derived from an EMBL/GenBank/DDBJ whole genome shotgun (WGS) entry which is preliminary data.</text>
</comment>
<dbReference type="Proteomes" id="UP000038010">
    <property type="component" value="Unassembled WGS sequence"/>
</dbReference>
<reference evidence="2 3" key="1">
    <citation type="submission" date="2015-06" db="EMBL/GenBank/DDBJ databases">
        <title>Draft genome of the ant-associated black yeast Phialophora attae CBS 131958.</title>
        <authorList>
            <person name="Moreno L.F."/>
            <person name="Stielow B.J."/>
            <person name="de Hoog S."/>
            <person name="Vicente V.A."/>
            <person name="Weiss V.A."/>
            <person name="de Vries M."/>
            <person name="Cruz L.M."/>
            <person name="Souza E.M."/>
        </authorList>
    </citation>
    <scope>NUCLEOTIDE SEQUENCE [LARGE SCALE GENOMIC DNA]</scope>
    <source>
        <strain evidence="2 3">CBS 131958</strain>
    </source>
</reference>
<accession>A0A0N0NLG0</accession>
<feature type="region of interest" description="Disordered" evidence="1">
    <location>
        <begin position="1"/>
        <end position="22"/>
    </location>
</feature>
<evidence type="ECO:0000313" key="3">
    <source>
        <dbReference type="Proteomes" id="UP000038010"/>
    </source>
</evidence>
<evidence type="ECO:0000313" key="2">
    <source>
        <dbReference type="EMBL" id="KPI39128.1"/>
    </source>
</evidence>
<dbReference type="VEuPathDB" id="FungiDB:AB675_4444"/>
<evidence type="ECO:0000256" key="1">
    <source>
        <dbReference type="SAM" id="MobiDB-lite"/>
    </source>
</evidence>
<dbReference type="EMBL" id="LFJN01000016">
    <property type="protein sequence ID" value="KPI39128.1"/>
    <property type="molecule type" value="Genomic_DNA"/>
</dbReference>
<protein>
    <submittedName>
        <fullName evidence="2">Uncharacterized protein</fullName>
    </submittedName>
</protein>
<sequence length="367" mass="41695">MSMSTELPCALETTSSQSSGSSDAASLLGLPFELLDTILKLAFPLAYRLQIAHPTWNPTSTFIKQAFLSIEEIESLPDDCVRARQYLTQKKATYIERTIKQVQTDLDKYQQDLKDKLAKLRKTYSRDDLEIGRYSSIWKAIECNDEHQGKVARHGKQILTDLAAGRKPGRAYPRVGFSSHDQASDRESLKSLMMVCRQLRTEVRNFIARNGVVNASTVCDAAWFAATHRGFSTHVASLEIRTPKCEDALPKRKQWITLLLRCFPKLKCLRIDWIKGDYVHRAEDAGSSIVPFDKDYIVHFPKVELQLMEFIMQKSGLDTVLVVHAGSMGVIFGRAEDVRVRGNSFFFIDDITMSVVDVESQLEEMWF</sequence>